<dbReference type="GO" id="GO:0016020">
    <property type="term" value="C:membrane"/>
    <property type="evidence" value="ECO:0007669"/>
    <property type="project" value="InterPro"/>
</dbReference>
<keyword evidence="6" id="KW-0067">ATP-binding</keyword>
<proteinExistence type="predicted"/>
<feature type="domain" description="Histidine kinase" evidence="9">
    <location>
        <begin position="478"/>
        <end position="585"/>
    </location>
</feature>
<keyword evidence="11" id="KW-1185">Reference proteome</keyword>
<keyword evidence="8" id="KW-0472">Membrane</keyword>
<dbReference type="GO" id="GO:0005524">
    <property type="term" value="F:ATP binding"/>
    <property type="evidence" value="ECO:0007669"/>
    <property type="project" value="UniProtKB-KW"/>
</dbReference>
<keyword evidence="8" id="KW-1133">Transmembrane helix</keyword>
<dbReference type="SUPFAM" id="SSF55874">
    <property type="entry name" value="ATPase domain of HSP90 chaperone/DNA topoisomerase II/histidine kinase"/>
    <property type="match status" value="1"/>
</dbReference>
<dbReference type="EMBL" id="JPVO01000052">
    <property type="protein sequence ID" value="KGR75198.1"/>
    <property type="molecule type" value="Genomic_DNA"/>
</dbReference>
<dbReference type="InterPro" id="IPR036890">
    <property type="entry name" value="HATPase_C_sf"/>
</dbReference>
<evidence type="ECO:0000256" key="5">
    <source>
        <dbReference type="ARBA" id="ARBA00022777"/>
    </source>
</evidence>
<feature type="transmembrane region" description="Helical" evidence="8">
    <location>
        <begin position="294"/>
        <end position="314"/>
    </location>
</feature>
<evidence type="ECO:0000256" key="7">
    <source>
        <dbReference type="ARBA" id="ARBA00023012"/>
    </source>
</evidence>
<protein>
    <recommendedName>
        <fullName evidence="2">histidine kinase</fullName>
        <ecNumber evidence="2">2.7.13.3</ecNumber>
    </recommendedName>
</protein>
<keyword evidence="5" id="KW-0418">Kinase</keyword>
<organism evidence="10 11">
    <name type="scientific">Ureibacillus sinduriensis BLB-1 = JCM 15800</name>
    <dbReference type="NCBI Taxonomy" id="1384057"/>
    <lineage>
        <taxon>Bacteria</taxon>
        <taxon>Bacillati</taxon>
        <taxon>Bacillota</taxon>
        <taxon>Bacilli</taxon>
        <taxon>Bacillales</taxon>
        <taxon>Caryophanaceae</taxon>
        <taxon>Ureibacillus</taxon>
    </lineage>
</organism>
<name>A0A0A3HXV2_9BACL</name>
<comment type="catalytic activity">
    <reaction evidence="1">
        <text>ATP + protein L-histidine = ADP + protein N-phospho-L-histidine.</text>
        <dbReference type="EC" id="2.7.13.3"/>
    </reaction>
</comment>
<dbReference type="STRING" id="1384057.CD33_13080"/>
<evidence type="ECO:0000256" key="2">
    <source>
        <dbReference type="ARBA" id="ARBA00012438"/>
    </source>
</evidence>
<gene>
    <name evidence="10" type="ORF">CD33_13080</name>
</gene>
<keyword evidence="8" id="KW-0812">Transmembrane</keyword>
<dbReference type="Pfam" id="PF06580">
    <property type="entry name" value="His_kinase"/>
    <property type="match status" value="1"/>
</dbReference>
<dbReference type="PROSITE" id="PS50109">
    <property type="entry name" value="HIS_KIN"/>
    <property type="match status" value="1"/>
</dbReference>
<evidence type="ECO:0000313" key="10">
    <source>
        <dbReference type="EMBL" id="KGR75198.1"/>
    </source>
</evidence>
<dbReference type="PRINTS" id="PR00344">
    <property type="entry name" value="BCTRLSENSOR"/>
</dbReference>
<dbReference type="EC" id="2.7.13.3" evidence="2"/>
<reference evidence="10 11" key="1">
    <citation type="submission" date="2014-02" db="EMBL/GenBank/DDBJ databases">
        <title>Draft genome sequence of Lysinibacillus sinduriensis JCM 15800.</title>
        <authorList>
            <person name="Zhang F."/>
            <person name="Wang G."/>
            <person name="Zhang L."/>
        </authorList>
    </citation>
    <scope>NUCLEOTIDE SEQUENCE [LARGE SCALE GENOMIC DNA]</scope>
    <source>
        <strain evidence="10 11">JCM 15800</strain>
    </source>
</reference>
<dbReference type="InterPro" id="IPR004358">
    <property type="entry name" value="Sig_transdc_His_kin-like_C"/>
</dbReference>
<dbReference type="Gene3D" id="3.30.565.10">
    <property type="entry name" value="Histidine kinase-like ATPase, C-terminal domain"/>
    <property type="match status" value="1"/>
</dbReference>
<comment type="caution">
    <text evidence="10">The sequence shown here is derived from an EMBL/GenBank/DDBJ whole genome shotgun (WGS) entry which is preliminary data.</text>
</comment>
<dbReference type="eggNOG" id="COG2972">
    <property type="taxonomic scope" value="Bacteria"/>
</dbReference>
<dbReference type="PANTHER" id="PTHR34220:SF7">
    <property type="entry name" value="SENSOR HISTIDINE KINASE YPDA"/>
    <property type="match status" value="1"/>
</dbReference>
<evidence type="ECO:0000256" key="3">
    <source>
        <dbReference type="ARBA" id="ARBA00022679"/>
    </source>
</evidence>
<evidence type="ECO:0000313" key="11">
    <source>
        <dbReference type="Proteomes" id="UP000030408"/>
    </source>
</evidence>
<dbReference type="Proteomes" id="UP000030408">
    <property type="component" value="Unassembled WGS sequence"/>
</dbReference>
<dbReference type="InterPro" id="IPR050640">
    <property type="entry name" value="Bact_2-comp_sensor_kinase"/>
</dbReference>
<dbReference type="InterPro" id="IPR010559">
    <property type="entry name" value="Sig_transdc_His_kin_internal"/>
</dbReference>
<dbReference type="AlphaFoldDB" id="A0A0A3HXV2"/>
<keyword evidence="7" id="KW-0902">Two-component regulatory system</keyword>
<evidence type="ECO:0000256" key="8">
    <source>
        <dbReference type="SAM" id="Phobius"/>
    </source>
</evidence>
<feature type="transmembrane region" description="Helical" evidence="8">
    <location>
        <begin position="12"/>
        <end position="32"/>
    </location>
</feature>
<keyword evidence="4" id="KW-0547">Nucleotide-binding</keyword>
<dbReference type="Pfam" id="PF02518">
    <property type="entry name" value="HATPase_c"/>
    <property type="match status" value="1"/>
</dbReference>
<dbReference type="Gene3D" id="6.10.340.10">
    <property type="match status" value="1"/>
</dbReference>
<keyword evidence="3" id="KW-0808">Transferase</keyword>
<evidence type="ECO:0000259" key="9">
    <source>
        <dbReference type="PROSITE" id="PS50109"/>
    </source>
</evidence>
<dbReference type="OrthoDB" id="9776552at2"/>
<accession>A0A0A3HXV2</accession>
<evidence type="ECO:0000256" key="6">
    <source>
        <dbReference type="ARBA" id="ARBA00022840"/>
    </source>
</evidence>
<dbReference type="InterPro" id="IPR003594">
    <property type="entry name" value="HATPase_dom"/>
</dbReference>
<sequence>MRKYVLNSFKSTINTLYLPIVIICIFITGLVASRLATAQIEENAYKNITDTIFQTKNYLDYTLSDVFSQLVSLSYDSRLMGLLAKEQDEITPEDYIPLHKNLQLIYSRYNSILESVLIDLNEGDFSLHNSEYNSNPAIQYEDYFRNFEEGSENFYWRNIHEDTIFKGDSNVLSTYKLLTFDNTSAQGIVLFNLREDFFEGILSRSLIGENGYLTLISSDGIFESKVLDSRYKLNKDTLSKLQNSEKEQGQFAFENENNKKMIVVYDTIKTNNWKIAAIVPEEELLSKVNYIKHFTIALMVIMIVLVVVLTNLVIKLMSKPFEKLARQMARVDENYLILEEEMSGPEEMKVLHNGFTDLMDRIHHLMDQIRLEQEEKRRLEFAIMQSQINPHFLYNTLYSIKGLCDMGLTKDASQMITALSNFFRIGISKGSDVITIQEEIEHIRNYLFIQEMRYGDDFSYTIDVNPEILSYPIVKLSLQPLIENAIYHGVKQKRGQGVITIKGYAIDETIRLDVSDNGNGVNEERMQVILDELASPYQEKNQVIGIGLKSVNERIKIQFGKEYGLIFVSEKGEGTTISITIPKQQGG</sequence>
<evidence type="ECO:0000256" key="4">
    <source>
        <dbReference type="ARBA" id="ARBA00022741"/>
    </source>
</evidence>
<dbReference type="Gene3D" id="3.30.450.20">
    <property type="entry name" value="PAS domain"/>
    <property type="match status" value="1"/>
</dbReference>
<dbReference type="InterPro" id="IPR005467">
    <property type="entry name" value="His_kinase_dom"/>
</dbReference>
<dbReference type="CDD" id="cd12912">
    <property type="entry name" value="PDC2_MCP_like"/>
    <property type="match status" value="1"/>
</dbReference>
<dbReference type="SMART" id="SM00387">
    <property type="entry name" value="HATPase_c"/>
    <property type="match status" value="1"/>
</dbReference>
<dbReference type="GO" id="GO:0000155">
    <property type="term" value="F:phosphorelay sensor kinase activity"/>
    <property type="evidence" value="ECO:0007669"/>
    <property type="project" value="InterPro"/>
</dbReference>
<dbReference type="PANTHER" id="PTHR34220">
    <property type="entry name" value="SENSOR HISTIDINE KINASE YPDA"/>
    <property type="match status" value="1"/>
</dbReference>
<evidence type="ECO:0000256" key="1">
    <source>
        <dbReference type="ARBA" id="ARBA00000085"/>
    </source>
</evidence>